<name>A0A6C0LZU3_9ZZZZ</name>
<reference evidence="1" key="1">
    <citation type="journal article" date="2020" name="Nature">
        <title>Giant virus diversity and host interactions through global metagenomics.</title>
        <authorList>
            <person name="Schulz F."/>
            <person name="Roux S."/>
            <person name="Paez-Espino D."/>
            <person name="Jungbluth S."/>
            <person name="Walsh D.A."/>
            <person name="Denef V.J."/>
            <person name="McMahon K.D."/>
            <person name="Konstantinidis K.T."/>
            <person name="Eloe-Fadrosh E.A."/>
            <person name="Kyrpides N.C."/>
            <person name="Woyke T."/>
        </authorList>
    </citation>
    <scope>NUCLEOTIDE SEQUENCE</scope>
    <source>
        <strain evidence="1">GVMAG-S-1035085-51</strain>
    </source>
</reference>
<sequence length="74" mass="8652">MWVLLGISDDTVEKETFVYFIGVFDDLSLVKQKVENLITTTNSKRGDYIIKSLTINNTYNYDWSHNEEDEIKSI</sequence>
<organism evidence="1">
    <name type="scientific">viral metagenome</name>
    <dbReference type="NCBI Taxonomy" id="1070528"/>
    <lineage>
        <taxon>unclassified sequences</taxon>
        <taxon>metagenomes</taxon>
        <taxon>organismal metagenomes</taxon>
    </lineage>
</organism>
<accession>A0A6C0LZU3</accession>
<evidence type="ECO:0000313" key="1">
    <source>
        <dbReference type="EMBL" id="QHU35900.1"/>
    </source>
</evidence>
<dbReference type="EMBL" id="MN740614">
    <property type="protein sequence ID" value="QHU35900.1"/>
    <property type="molecule type" value="Genomic_DNA"/>
</dbReference>
<dbReference type="AlphaFoldDB" id="A0A6C0LZU3"/>
<proteinExistence type="predicted"/>
<protein>
    <submittedName>
        <fullName evidence="1">Uncharacterized protein</fullName>
    </submittedName>
</protein>